<keyword evidence="8" id="KW-0964">Secreted</keyword>
<comment type="cofactor">
    <cofactor evidence="8">
        <name>heme b</name>
        <dbReference type="ChEBI" id="CHEBI:60344"/>
    </cofactor>
    <text evidence="8">Binds 1 heme b (iron(II)-protoporphyrin IX) group per subunit.</text>
</comment>
<feature type="transmembrane region" description="Helical" evidence="10">
    <location>
        <begin position="210"/>
        <end position="231"/>
    </location>
</feature>
<evidence type="ECO:0000313" key="12">
    <source>
        <dbReference type="EMBL" id="KAK8548858.1"/>
    </source>
</evidence>
<evidence type="ECO:0000256" key="2">
    <source>
        <dbReference type="ARBA" id="ARBA00012313"/>
    </source>
</evidence>
<keyword evidence="8" id="KW-0376">Hydrogen peroxide</keyword>
<keyword evidence="8" id="KW-0106">Calcium</keyword>
<feature type="transmembrane region" description="Helical" evidence="10">
    <location>
        <begin position="313"/>
        <end position="334"/>
    </location>
</feature>
<keyword evidence="5 8" id="KW-0479">Metal-binding</keyword>
<comment type="catalytic activity">
    <reaction evidence="1 8">
        <text>2 a phenolic donor + H2O2 = 2 a phenolic radical donor + 2 H2O</text>
        <dbReference type="Rhea" id="RHEA:56136"/>
        <dbReference type="ChEBI" id="CHEBI:15377"/>
        <dbReference type="ChEBI" id="CHEBI:16240"/>
        <dbReference type="ChEBI" id="CHEBI:139520"/>
        <dbReference type="ChEBI" id="CHEBI:139521"/>
        <dbReference type="EC" id="1.11.1.7"/>
    </reaction>
</comment>
<evidence type="ECO:0000259" key="11">
    <source>
        <dbReference type="PROSITE" id="PS50873"/>
    </source>
</evidence>
<keyword evidence="13" id="KW-1185">Reference proteome</keyword>
<dbReference type="InterPro" id="IPR000823">
    <property type="entry name" value="Peroxidase_pln"/>
</dbReference>
<dbReference type="EC" id="1.11.1.7" evidence="2 8"/>
<keyword evidence="6 8" id="KW-0560">Oxidoreductase</keyword>
<feature type="transmembrane region" description="Helical" evidence="10">
    <location>
        <begin position="178"/>
        <end position="204"/>
    </location>
</feature>
<sequence>MVMLSINVANNMNETCVDEVTIVLQNDLYKNSCPEGCEGSVLLDDAEDFVGEKTTPPNLNSLRGFEVIDAIESELESVCPQTVSCADILATVARDSVLIATLVYIKIGWRLYYCWLSFTVPRAMRSIDFGKPVDEEDENELVNGALLNFQGRMSWFVSITRRSSEIKKELEKTYDQRCLGVFIVGTIVFGLHWSFVLHFITLFSQLPVDVAVLVAIAFSVATVGIVFLVLVTGLRSLAYAFNHTPLNKLNTSVTMDPGSVATREIRLSTRLTALACVVCCILVPPSGWLLFYVVRKMVILTFRTHVFYALDHRIIACSFAFCILFVSAVFFSLCNLQEIGEKFFDISQSIQPTSSDIENVQPKSSHVDQNLQLNSLNLGSTLNDQNVQSNCSDVESTSNDQNVQPNSSDVVLSIS</sequence>
<comment type="similarity">
    <text evidence="8">Belongs to the peroxidase family. Classical plant (class III) peroxidase subfamily.</text>
</comment>
<accession>A0ABR2DYC6</accession>
<dbReference type="PRINTS" id="PR00461">
    <property type="entry name" value="PLPEROXIDASE"/>
</dbReference>
<evidence type="ECO:0000256" key="6">
    <source>
        <dbReference type="ARBA" id="ARBA00023002"/>
    </source>
</evidence>
<dbReference type="Pfam" id="PF00141">
    <property type="entry name" value="peroxidase"/>
    <property type="match status" value="1"/>
</dbReference>
<comment type="function">
    <text evidence="8">Removal of H(2)O(2), oxidation of toxic reductants, biosynthesis and degradation of lignin, suberization, auxin catabolism, response to environmental stresses such as wounding, pathogen attack and oxidative stress.</text>
</comment>
<dbReference type="PANTHER" id="PTHR31388:SF28">
    <property type="entry name" value="PEROXIDASE 40"/>
    <property type="match status" value="1"/>
</dbReference>
<keyword evidence="7 8" id="KW-0408">Iron</keyword>
<feature type="transmembrane region" description="Helical" evidence="10">
    <location>
        <begin position="271"/>
        <end position="293"/>
    </location>
</feature>
<keyword evidence="10" id="KW-1133">Transmembrane helix</keyword>
<feature type="domain" description="Plant heme peroxidase family profile" evidence="11">
    <location>
        <begin position="35"/>
        <end position="276"/>
    </location>
</feature>
<evidence type="ECO:0000256" key="1">
    <source>
        <dbReference type="ARBA" id="ARBA00000189"/>
    </source>
</evidence>
<organism evidence="12 13">
    <name type="scientific">Hibiscus sabdariffa</name>
    <name type="common">roselle</name>
    <dbReference type="NCBI Taxonomy" id="183260"/>
    <lineage>
        <taxon>Eukaryota</taxon>
        <taxon>Viridiplantae</taxon>
        <taxon>Streptophyta</taxon>
        <taxon>Embryophyta</taxon>
        <taxon>Tracheophyta</taxon>
        <taxon>Spermatophyta</taxon>
        <taxon>Magnoliopsida</taxon>
        <taxon>eudicotyledons</taxon>
        <taxon>Gunneridae</taxon>
        <taxon>Pentapetalae</taxon>
        <taxon>rosids</taxon>
        <taxon>malvids</taxon>
        <taxon>Malvales</taxon>
        <taxon>Malvaceae</taxon>
        <taxon>Malvoideae</taxon>
        <taxon>Hibiscus</taxon>
    </lineage>
</organism>
<dbReference type="InterPro" id="IPR002016">
    <property type="entry name" value="Haem_peroxidase"/>
</dbReference>
<name>A0ABR2DYC6_9ROSI</name>
<dbReference type="PROSITE" id="PS50873">
    <property type="entry name" value="PEROXIDASE_4"/>
    <property type="match status" value="1"/>
</dbReference>
<dbReference type="Gene3D" id="1.10.520.10">
    <property type="match status" value="1"/>
</dbReference>
<proteinExistence type="inferred from homology"/>
<protein>
    <recommendedName>
        <fullName evidence="2 8">Peroxidase</fullName>
        <ecNumber evidence="2 8">1.11.1.7</ecNumber>
    </recommendedName>
</protein>
<dbReference type="SUPFAM" id="SSF48113">
    <property type="entry name" value="Heme-dependent peroxidases"/>
    <property type="match status" value="1"/>
</dbReference>
<gene>
    <name evidence="12" type="ORF">V6N12_061762</name>
</gene>
<keyword evidence="10" id="KW-0472">Membrane</keyword>
<comment type="subcellular location">
    <subcellularLocation>
        <location evidence="8">Secreted</location>
    </subcellularLocation>
</comment>
<evidence type="ECO:0000256" key="7">
    <source>
        <dbReference type="ARBA" id="ARBA00023004"/>
    </source>
</evidence>
<evidence type="ECO:0000256" key="10">
    <source>
        <dbReference type="SAM" id="Phobius"/>
    </source>
</evidence>
<evidence type="ECO:0000256" key="8">
    <source>
        <dbReference type="RuleBase" id="RU362060"/>
    </source>
</evidence>
<keyword evidence="3 8" id="KW-0575">Peroxidase</keyword>
<keyword evidence="10" id="KW-0812">Transmembrane</keyword>
<dbReference type="InterPro" id="IPR010255">
    <property type="entry name" value="Haem_peroxidase_sf"/>
</dbReference>
<dbReference type="Proteomes" id="UP001472677">
    <property type="component" value="Unassembled WGS sequence"/>
</dbReference>
<evidence type="ECO:0000313" key="13">
    <source>
        <dbReference type="Proteomes" id="UP001472677"/>
    </source>
</evidence>
<evidence type="ECO:0000256" key="9">
    <source>
        <dbReference type="SAM" id="MobiDB-lite"/>
    </source>
</evidence>
<dbReference type="EMBL" id="JBBPBM010000021">
    <property type="protein sequence ID" value="KAK8548858.1"/>
    <property type="molecule type" value="Genomic_DNA"/>
</dbReference>
<reference evidence="12 13" key="1">
    <citation type="journal article" date="2024" name="G3 (Bethesda)">
        <title>Genome assembly of Hibiscus sabdariffa L. provides insights into metabolisms of medicinal natural products.</title>
        <authorList>
            <person name="Kim T."/>
        </authorList>
    </citation>
    <scope>NUCLEOTIDE SEQUENCE [LARGE SCALE GENOMIC DNA]</scope>
    <source>
        <strain evidence="12">TK-2024</strain>
        <tissue evidence="12">Old leaves</tissue>
    </source>
</reference>
<comment type="cofactor">
    <cofactor evidence="8">
        <name>Ca(2+)</name>
        <dbReference type="ChEBI" id="CHEBI:29108"/>
    </cofactor>
    <text evidence="8">Binds 2 calcium ions per subunit.</text>
</comment>
<dbReference type="PANTHER" id="PTHR31388">
    <property type="entry name" value="PEROXIDASE 72-RELATED"/>
    <property type="match status" value="1"/>
</dbReference>
<evidence type="ECO:0000256" key="5">
    <source>
        <dbReference type="ARBA" id="ARBA00022723"/>
    </source>
</evidence>
<feature type="region of interest" description="Disordered" evidence="9">
    <location>
        <begin position="391"/>
        <end position="415"/>
    </location>
</feature>
<evidence type="ECO:0000256" key="4">
    <source>
        <dbReference type="ARBA" id="ARBA00022617"/>
    </source>
</evidence>
<comment type="caution">
    <text evidence="12">The sequence shown here is derived from an EMBL/GenBank/DDBJ whole genome shotgun (WGS) entry which is preliminary data.</text>
</comment>
<keyword evidence="4 8" id="KW-0349">Heme</keyword>
<evidence type="ECO:0000256" key="3">
    <source>
        <dbReference type="ARBA" id="ARBA00022559"/>
    </source>
</evidence>